<protein>
    <submittedName>
        <fullName evidence="4">Uncharacterized protein</fullName>
    </submittedName>
</protein>
<dbReference type="AlphaFoldDB" id="A0AAE0WFC6"/>
<evidence type="ECO:0000256" key="2">
    <source>
        <dbReference type="SAM" id="Phobius"/>
    </source>
</evidence>
<keyword evidence="2" id="KW-0812">Transmembrane</keyword>
<proteinExistence type="predicted"/>
<evidence type="ECO:0000256" key="1">
    <source>
        <dbReference type="SAM" id="MobiDB-lite"/>
    </source>
</evidence>
<keyword evidence="5" id="KW-1185">Reference proteome</keyword>
<dbReference type="Proteomes" id="UP001195483">
    <property type="component" value="Unassembled WGS sequence"/>
</dbReference>
<keyword evidence="3" id="KW-0732">Signal</keyword>
<organism evidence="4 5">
    <name type="scientific">Potamilus streckersoni</name>
    <dbReference type="NCBI Taxonomy" id="2493646"/>
    <lineage>
        <taxon>Eukaryota</taxon>
        <taxon>Metazoa</taxon>
        <taxon>Spiralia</taxon>
        <taxon>Lophotrochozoa</taxon>
        <taxon>Mollusca</taxon>
        <taxon>Bivalvia</taxon>
        <taxon>Autobranchia</taxon>
        <taxon>Heteroconchia</taxon>
        <taxon>Palaeoheterodonta</taxon>
        <taxon>Unionida</taxon>
        <taxon>Unionoidea</taxon>
        <taxon>Unionidae</taxon>
        <taxon>Ambleminae</taxon>
        <taxon>Lampsilini</taxon>
        <taxon>Potamilus</taxon>
    </lineage>
</organism>
<dbReference type="EMBL" id="JAEAOA010001793">
    <property type="protein sequence ID" value="KAK3611085.1"/>
    <property type="molecule type" value="Genomic_DNA"/>
</dbReference>
<feature type="transmembrane region" description="Helical" evidence="2">
    <location>
        <begin position="342"/>
        <end position="367"/>
    </location>
</feature>
<sequence length="414" mass="44933">MFNNIHFTCMLVVFYGICSSLGQTLPDEPLYTDNACYGSSSGSYFHSNCSTNHAIAVSKVMGGAKPYTTGCPSVDDGNNPSNFSVCCMFSSGDCIEEFSGALKTYHDGCSGEEVCKLGTGATRYRFVNCQEPLVNNSFNSYMKLNYHCIDKATIGSTCTPVSMTTSSKALYLWNNGYPSTATAGCNCSIEINSSTARIEVMALRIELFGNSNNCIRFLDGVCNTRETVLCSNQSAITVIYTSTSNYLLMEYRRGQINDSGRYWIRFKATNSSADLIVKCQPESKPVCTTTTSTTTTPSTTTSTTTMKTSTVTSTNTPKTNGTTLNTTGLVIPSTTAQEKPSMGVIIGVVVGVVCLILLIVVIVIIYMRKIKPARDRKEVSITLFITTAGLIKESLLYTLLVIALYLLISGRHIR</sequence>
<feature type="transmembrane region" description="Helical" evidence="2">
    <location>
        <begin position="379"/>
        <end position="408"/>
    </location>
</feature>
<keyword evidence="2" id="KW-1133">Transmembrane helix</keyword>
<dbReference type="InterPro" id="IPR035914">
    <property type="entry name" value="Sperma_CUB_dom_sf"/>
</dbReference>
<feature type="region of interest" description="Disordered" evidence="1">
    <location>
        <begin position="287"/>
        <end position="319"/>
    </location>
</feature>
<feature type="signal peptide" evidence="3">
    <location>
        <begin position="1"/>
        <end position="22"/>
    </location>
</feature>
<reference evidence="4" key="3">
    <citation type="submission" date="2023-05" db="EMBL/GenBank/DDBJ databases">
        <authorList>
            <person name="Smith C.H."/>
        </authorList>
    </citation>
    <scope>NUCLEOTIDE SEQUENCE</scope>
    <source>
        <strain evidence="4">CHS0354</strain>
        <tissue evidence="4">Mantle</tissue>
    </source>
</reference>
<reference evidence="4" key="2">
    <citation type="journal article" date="2021" name="Genome Biol. Evol.">
        <title>Developing a high-quality reference genome for a parasitic bivalve with doubly uniparental inheritance (Bivalvia: Unionida).</title>
        <authorList>
            <person name="Smith C.H."/>
        </authorList>
    </citation>
    <scope>NUCLEOTIDE SEQUENCE</scope>
    <source>
        <strain evidence="4">CHS0354</strain>
        <tissue evidence="4">Mantle</tissue>
    </source>
</reference>
<evidence type="ECO:0000313" key="5">
    <source>
        <dbReference type="Proteomes" id="UP001195483"/>
    </source>
</evidence>
<accession>A0AAE0WFC6</accession>
<dbReference type="SUPFAM" id="SSF49854">
    <property type="entry name" value="Spermadhesin, CUB domain"/>
    <property type="match status" value="1"/>
</dbReference>
<feature type="compositionally biased region" description="Low complexity" evidence="1">
    <location>
        <begin position="288"/>
        <end position="319"/>
    </location>
</feature>
<comment type="caution">
    <text evidence="4">The sequence shown here is derived from an EMBL/GenBank/DDBJ whole genome shotgun (WGS) entry which is preliminary data.</text>
</comment>
<gene>
    <name evidence="4" type="ORF">CHS0354_030041</name>
</gene>
<name>A0AAE0WFC6_9BIVA</name>
<evidence type="ECO:0000256" key="3">
    <source>
        <dbReference type="SAM" id="SignalP"/>
    </source>
</evidence>
<evidence type="ECO:0000313" key="4">
    <source>
        <dbReference type="EMBL" id="KAK3611085.1"/>
    </source>
</evidence>
<keyword evidence="2" id="KW-0472">Membrane</keyword>
<reference evidence="4" key="1">
    <citation type="journal article" date="2021" name="Genome Biol. Evol.">
        <title>A High-Quality Reference Genome for a Parasitic Bivalve with Doubly Uniparental Inheritance (Bivalvia: Unionida).</title>
        <authorList>
            <person name="Smith C.H."/>
        </authorList>
    </citation>
    <scope>NUCLEOTIDE SEQUENCE</scope>
    <source>
        <strain evidence="4">CHS0354</strain>
    </source>
</reference>
<feature type="chain" id="PRO_5042010918" evidence="3">
    <location>
        <begin position="23"/>
        <end position="414"/>
    </location>
</feature>